<name>A0A556MQQ6_9FLAO</name>
<evidence type="ECO:0000313" key="2">
    <source>
        <dbReference type="Proteomes" id="UP000316008"/>
    </source>
</evidence>
<keyword evidence="2" id="KW-1185">Reference proteome</keyword>
<sequence length="63" mass="7233">MKTQLVYAEILDFITPTMREDPLVQIVSDTGVFIVTTVENSKQYPLDFYPVSTEAMEAYNLKQ</sequence>
<comment type="caution">
    <text evidence="1">The sequence shown here is derived from an EMBL/GenBank/DDBJ whole genome shotgun (WGS) entry which is preliminary data.</text>
</comment>
<dbReference type="AlphaFoldDB" id="A0A556MQQ6"/>
<protein>
    <submittedName>
        <fullName evidence="1">Uncharacterized protein</fullName>
    </submittedName>
</protein>
<accession>A0A556MQQ6</accession>
<dbReference type="RefSeq" id="WP_144333221.1">
    <property type="nucleotide sequence ID" value="NZ_VLPL01000005.1"/>
</dbReference>
<organism evidence="1 2">
    <name type="scientific">Fluviicola chungangensis</name>
    <dbReference type="NCBI Taxonomy" id="2597671"/>
    <lineage>
        <taxon>Bacteria</taxon>
        <taxon>Pseudomonadati</taxon>
        <taxon>Bacteroidota</taxon>
        <taxon>Flavobacteriia</taxon>
        <taxon>Flavobacteriales</taxon>
        <taxon>Crocinitomicaceae</taxon>
        <taxon>Fluviicola</taxon>
    </lineage>
</organism>
<evidence type="ECO:0000313" key="1">
    <source>
        <dbReference type="EMBL" id="TSJ42266.1"/>
    </source>
</evidence>
<proteinExistence type="predicted"/>
<dbReference type="EMBL" id="VLPL01000005">
    <property type="protein sequence ID" value="TSJ42266.1"/>
    <property type="molecule type" value="Genomic_DNA"/>
</dbReference>
<reference evidence="1 2" key="1">
    <citation type="submission" date="2019-07" db="EMBL/GenBank/DDBJ databases">
        <authorList>
            <person name="Huq M.A."/>
        </authorList>
    </citation>
    <scope>NUCLEOTIDE SEQUENCE [LARGE SCALE GENOMIC DNA]</scope>
    <source>
        <strain evidence="1 2">MAH-3</strain>
    </source>
</reference>
<dbReference type="Proteomes" id="UP000316008">
    <property type="component" value="Unassembled WGS sequence"/>
</dbReference>
<gene>
    <name evidence="1" type="ORF">FO442_10885</name>
</gene>